<proteinExistence type="predicted"/>
<feature type="transmembrane region" description="Helical" evidence="1">
    <location>
        <begin position="355"/>
        <end position="377"/>
    </location>
</feature>
<feature type="transmembrane region" description="Helical" evidence="1">
    <location>
        <begin position="446"/>
        <end position="463"/>
    </location>
</feature>
<keyword evidence="1" id="KW-1133">Transmembrane helix</keyword>
<sequence>LRGHAKISLLGKYSVGRVKSLNVYCQRTPLIRVLLVEILMPWPALLCELLAESIPLQDPALGWKANHGAWCRLWIAIASGSAGSLFQVRASTPELSYQKMLGITIGTACGATSTTILIASLWVFPVPFCVVITGCLAATLFVIFFVATLMKRSERNICPKIMDPLKQKIFLIIAQAVLVVTYTIYSIVFTRCTYHQRLGLLILLPVMKISLKQMIARLASDDEESIPAVVVFSVDVFNGLYTSICMQSSGTWWASFLMIALNGGYTVLSILEINRAAALLSKLDRKNGIVPQVSHSIVPILDACSHSSSLHKTQRCATSVKKLNAAASRSGKMTIKESKLAMSSKLLFYLEYRALVGYIEGIIPLMYAAYLSILVNLPSAKYYPHTRSLSSEQLNTTVGSIMAYASTENLSLLWLHVVVKRKLGFSLLYQLAFVLETEAELLQGRLFVWIVILLQLPLVHFGADFGFEFNWMKDEQDNR</sequence>
<dbReference type="AlphaFoldDB" id="W2HV69"/>
<name>W2HV69_PHYNI</name>
<reference evidence="2" key="1">
    <citation type="submission" date="2013-11" db="EMBL/GenBank/DDBJ databases">
        <title>The Genome Sequence of Phytophthora parasitica CJ05E6.</title>
        <authorList>
            <consortium name="The Broad Institute Genomics Platform"/>
            <person name="Russ C."/>
            <person name="Tyler B."/>
            <person name="Panabieres F."/>
            <person name="Shan W."/>
            <person name="Tripathy S."/>
            <person name="Grunwald N."/>
            <person name="Machado M."/>
            <person name="Johnson C.S."/>
            <person name="Arredondo F."/>
            <person name="Hong C."/>
            <person name="Coffey M."/>
            <person name="Young S.K."/>
            <person name="Zeng Q."/>
            <person name="Gargeya S."/>
            <person name="Fitzgerald M."/>
            <person name="Abouelleil A."/>
            <person name="Alvarado L."/>
            <person name="Chapman S.B."/>
            <person name="Gainer-Dewar J."/>
            <person name="Goldberg J."/>
            <person name="Griggs A."/>
            <person name="Gujja S."/>
            <person name="Hansen M."/>
            <person name="Howarth C."/>
            <person name="Imamovic A."/>
            <person name="Ireland A."/>
            <person name="Larimer J."/>
            <person name="McCowan C."/>
            <person name="Murphy C."/>
            <person name="Pearson M."/>
            <person name="Poon T.W."/>
            <person name="Priest M."/>
            <person name="Roberts A."/>
            <person name="Saif S."/>
            <person name="Shea T."/>
            <person name="Sykes S."/>
            <person name="Wortman J."/>
            <person name="Nusbaum C."/>
            <person name="Birren B."/>
        </authorList>
    </citation>
    <scope>NUCLEOTIDE SEQUENCE [LARGE SCALE GENOMIC DNA]</scope>
    <source>
        <strain evidence="2">CJ05E6</strain>
    </source>
</reference>
<feature type="transmembrane region" description="Helical" evidence="1">
    <location>
        <begin position="397"/>
        <end position="419"/>
    </location>
</feature>
<dbReference type="EMBL" id="KI676430">
    <property type="protein sequence ID" value="ETL25721.1"/>
    <property type="molecule type" value="Genomic_DNA"/>
</dbReference>
<protein>
    <submittedName>
        <fullName evidence="2">Uncharacterized protein</fullName>
    </submittedName>
</protein>
<evidence type="ECO:0000256" key="1">
    <source>
        <dbReference type="SAM" id="Phobius"/>
    </source>
</evidence>
<gene>
    <name evidence="2" type="ORF">L916_20463</name>
</gene>
<feature type="non-terminal residue" evidence="2">
    <location>
        <position position="1"/>
    </location>
</feature>
<dbReference type="Proteomes" id="UP000053864">
    <property type="component" value="Unassembled WGS sequence"/>
</dbReference>
<evidence type="ECO:0000313" key="2">
    <source>
        <dbReference type="EMBL" id="ETL25721.1"/>
    </source>
</evidence>
<keyword evidence="1" id="KW-0812">Transmembrane</keyword>
<organism evidence="2">
    <name type="scientific">Phytophthora nicotianae</name>
    <name type="common">Potato buckeye rot agent</name>
    <name type="synonym">Phytophthora parasitica</name>
    <dbReference type="NCBI Taxonomy" id="4792"/>
    <lineage>
        <taxon>Eukaryota</taxon>
        <taxon>Sar</taxon>
        <taxon>Stramenopiles</taxon>
        <taxon>Oomycota</taxon>
        <taxon>Peronosporomycetes</taxon>
        <taxon>Peronosporales</taxon>
        <taxon>Peronosporaceae</taxon>
        <taxon>Phytophthora</taxon>
    </lineage>
</organism>
<feature type="transmembrane region" description="Helical" evidence="1">
    <location>
        <begin position="130"/>
        <end position="149"/>
    </location>
</feature>
<keyword evidence="1" id="KW-0472">Membrane</keyword>
<dbReference type="VEuPathDB" id="FungiDB:PPTG_18453"/>
<feature type="transmembrane region" description="Helical" evidence="1">
    <location>
        <begin position="100"/>
        <end position="124"/>
    </location>
</feature>
<accession>W2HV69</accession>
<feature type="transmembrane region" description="Helical" evidence="1">
    <location>
        <begin position="250"/>
        <end position="271"/>
    </location>
</feature>
<feature type="transmembrane region" description="Helical" evidence="1">
    <location>
        <begin position="169"/>
        <end position="188"/>
    </location>
</feature>